<dbReference type="Gene3D" id="1.10.405.10">
    <property type="entry name" value="Guanine Nucleotide Dissociation Inhibitor, domain 1"/>
    <property type="match status" value="1"/>
</dbReference>
<reference evidence="6 7" key="1">
    <citation type="journal article" date="2014" name="Genome Biol. Evol.">
        <title>Molecular evolution of the substrate utilization strategies and putative virulence factors in mosquito-associated Spiroplasma species.</title>
        <authorList>
            <person name="Chang T.H."/>
            <person name="Lo W.S."/>
            <person name="Ku C."/>
            <person name="Chen L.L."/>
            <person name="Kuo C.H."/>
        </authorList>
    </citation>
    <scope>NUCLEOTIDE SEQUENCE [LARGE SCALE GENOMIC DNA]</scope>
    <source>
        <strain evidence="6">AES-1</strain>
    </source>
</reference>
<protein>
    <submittedName>
        <fullName evidence="6">Monoamine oxidase</fullName>
    </submittedName>
</protein>
<dbReference type="InterPro" id="IPR001613">
    <property type="entry name" value="Flavin_amine_oxidase"/>
</dbReference>
<keyword evidence="3" id="KW-0560">Oxidoreductase</keyword>
<dbReference type="EMBL" id="CP006681">
    <property type="protein sequence ID" value="AHI53268.1"/>
    <property type="molecule type" value="Genomic_DNA"/>
</dbReference>
<dbReference type="SUPFAM" id="SSF54373">
    <property type="entry name" value="FAD-linked reductases, C-terminal domain"/>
    <property type="match status" value="1"/>
</dbReference>
<comment type="similarity">
    <text evidence="2">Belongs to the flavin monoamine oxidase family.</text>
</comment>
<dbReference type="OrthoDB" id="56323at2"/>
<feature type="domain" description="Amine oxidase" evidence="5">
    <location>
        <begin position="11"/>
        <end position="435"/>
    </location>
</feature>
<dbReference type="AlphaFoldDB" id="W6A813"/>
<dbReference type="PATRIC" id="fig|1276246.3.peg.924"/>
<feature type="binding site" evidence="4">
    <location>
        <position position="327"/>
    </location>
    <ligand>
        <name>substrate</name>
    </ligand>
</feature>
<evidence type="ECO:0000313" key="6">
    <source>
        <dbReference type="EMBL" id="AHI53268.1"/>
    </source>
</evidence>
<keyword evidence="7" id="KW-1185">Reference proteome</keyword>
<sequence>MKIGIIGAGASGLASAYKLIQSGHQVTIIDGRNTVGGRLYNKELDDGSQIELGGQWFGSKNTEVIRLIKELKIETFSTSMKLDQSNLFKNELKKGLNFELTLQTMEKLEKLVEEINLDNLIDHPKAQEWDNISFQTWLESEIDSSQERKLIANLLAGHFLNCQSSDTSLLQVLFYIKSNNSIKYLTEYENGINEQRIVGGMVSLIERLAEKIGEQNIILNEMVKNVIKNDETTIVKTNKNEYEFDKLIISISPKMIEKIEFEPQLPTGFKKLFSAYSDSKVLKFNFVYNNRFWSTEMNGLFFKTEGYIAKAIENTTPENSKYIYTGFVFGEKKDELLNLSLEKRKEILSNEICEQWQNKAALSPTQYIEFDWNDEMFKDGYFISKMNIGEWTKNFGYWRKKWENIYFGGTEQAKEFNGYVEGAIRRGYEIADEIINEKNF</sequence>
<dbReference type="SUPFAM" id="SSF51905">
    <property type="entry name" value="FAD/NAD(P)-binding domain"/>
    <property type="match status" value="1"/>
</dbReference>
<dbReference type="PANTHER" id="PTHR43563">
    <property type="entry name" value="AMINE OXIDASE"/>
    <property type="match status" value="1"/>
</dbReference>
<feature type="binding site" evidence="4">
    <location>
        <position position="11"/>
    </location>
    <ligand>
        <name>FAD</name>
        <dbReference type="ChEBI" id="CHEBI:57692"/>
    </ligand>
</feature>
<comment type="cofactor">
    <cofactor evidence="1">
        <name>FAD</name>
        <dbReference type="ChEBI" id="CHEBI:57692"/>
    </cofactor>
</comment>
<dbReference type="GO" id="GO:0016491">
    <property type="term" value="F:oxidoreductase activity"/>
    <property type="evidence" value="ECO:0007669"/>
    <property type="project" value="UniProtKB-KW"/>
</dbReference>
<evidence type="ECO:0000259" key="5">
    <source>
        <dbReference type="Pfam" id="PF01593"/>
    </source>
</evidence>
<dbReference type="Proteomes" id="UP000019267">
    <property type="component" value="Chromosome"/>
</dbReference>
<dbReference type="Pfam" id="PF01593">
    <property type="entry name" value="Amino_oxidase"/>
    <property type="match status" value="1"/>
</dbReference>
<gene>
    <name evidence="6" type="ORF">SCULI_v1c09280</name>
</gene>
<feature type="binding site" evidence="4">
    <location>
        <position position="411"/>
    </location>
    <ligand>
        <name>FAD</name>
        <dbReference type="ChEBI" id="CHEBI:57692"/>
    </ligand>
</feature>
<feature type="binding site" evidence="4">
    <location>
        <position position="223"/>
    </location>
    <ligand>
        <name>FAD</name>
        <dbReference type="ChEBI" id="CHEBI:57692"/>
    </ligand>
</feature>
<organism evidence="6 7">
    <name type="scientific">Spiroplasma culicicola AES-1</name>
    <dbReference type="NCBI Taxonomy" id="1276246"/>
    <lineage>
        <taxon>Bacteria</taxon>
        <taxon>Bacillati</taxon>
        <taxon>Mycoplasmatota</taxon>
        <taxon>Mollicutes</taxon>
        <taxon>Entomoplasmatales</taxon>
        <taxon>Spiroplasmataceae</taxon>
        <taxon>Spiroplasma</taxon>
    </lineage>
</organism>
<evidence type="ECO:0000256" key="2">
    <source>
        <dbReference type="ARBA" id="ARBA00005995"/>
    </source>
</evidence>
<dbReference type="Gene3D" id="3.50.50.60">
    <property type="entry name" value="FAD/NAD(P)-binding domain"/>
    <property type="match status" value="1"/>
</dbReference>
<dbReference type="RefSeq" id="WP_025363492.1">
    <property type="nucleotide sequence ID" value="NZ_CP006681.1"/>
</dbReference>
<dbReference type="Gene3D" id="3.90.660.10">
    <property type="match status" value="1"/>
</dbReference>
<dbReference type="InterPro" id="IPR050703">
    <property type="entry name" value="Flavin_MAO"/>
</dbReference>
<evidence type="ECO:0000256" key="3">
    <source>
        <dbReference type="ARBA" id="ARBA00023002"/>
    </source>
</evidence>
<dbReference type="HOGENOM" id="CLU_004498_0_4_14"/>
<name>W6A813_9MOLU</name>
<evidence type="ECO:0000256" key="1">
    <source>
        <dbReference type="ARBA" id="ARBA00001974"/>
    </source>
</evidence>
<dbReference type="PANTHER" id="PTHR43563:SF1">
    <property type="entry name" value="AMINE OXIDASE [FLAVIN-CONTAINING] B"/>
    <property type="match status" value="1"/>
</dbReference>
<dbReference type="eggNOG" id="COG1231">
    <property type="taxonomic scope" value="Bacteria"/>
</dbReference>
<dbReference type="InterPro" id="IPR002937">
    <property type="entry name" value="Amino_oxidase"/>
</dbReference>
<dbReference type="KEGG" id="scq:SCULI_v1c09280"/>
<dbReference type="STRING" id="1276246.SCULI_v1c09280"/>
<evidence type="ECO:0000313" key="7">
    <source>
        <dbReference type="Proteomes" id="UP000019267"/>
    </source>
</evidence>
<dbReference type="PRINTS" id="PR00757">
    <property type="entry name" value="AMINEOXDASEF"/>
</dbReference>
<evidence type="ECO:0000256" key="4">
    <source>
        <dbReference type="PIRSR" id="PIRSR601613-1"/>
    </source>
</evidence>
<proteinExistence type="inferred from homology"/>
<accession>W6A813</accession>
<dbReference type="InterPro" id="IPR036188">
    <property type="entry name" value="FAD/NAD-bd_sf"/>
</dbReference>